<reference evidence="2" key="1">
    <citation type="submission" date="2023-10" db="EMBL/GenBank/DDBJ databases">
        <title>Genome assembly of Pristionchus species.</title>
        <authorList>
            <person name="Yoshida K."/>
            <person name="Sommer R.J."/>
        </authorList>
    </citation>
    <scope>NUCLEOTIDE SEQUENCE</scope>
    <source>
        <strain evidence="2">RS0144</strain>
    </source>
</reference>
<protein>
    <submittedName>
        <fullName evidence="2">Uncharacterized protein</fullName>
    </submittedName>
</protein>
<dbReference type="Proteomes" id="UP001432027">
    <property type="component" value="Unassembled WGS sequence"/>
</dbReference>
<name>A0AAV5SKP7_9BILA</name>
<keyword evidence="3" id="KW-1185">Reference proteome</keyword>
<evidence type="ECO:0000313" key="2">
    <source>
        <dbReference type="EMBL" id="GMS83921.1"/>
    </source>
</evidence>
<evidence type="ECO:0000256" key="1">
    <source>
        <dbReference type="SAM" id="Phobius"/>
    </source>
</evidence>
<evidence type="ECO:0000313" key="3">
    <source>
        <dbReference type="Proteomes" id="UP001432027"/>
    </source>
</evidence>
<organism evidence="2 3">
    <name type="scientific">Pristionchus entomophagus</name>
    <dbReference type="NCBI Taxonomy" id="358040"/>
    <lineage>
        <taxon>Eukaryota</taxon>
        <taxon>Metazoa</taxon>
        <taxon>Ecdysozoa</taxon>
        <taxon>Nematoda</taxon>
        <taxon>Chromadorea</taxon>
        <taxon>Rhabditida</taxon>
        <taxon>Rhabditina</taxon>
        <taxon>Diplogasteromorpha</taxon>
        <taxon>Diplogasteroidea</taxon>
        <taxon>Neodiplogasteridae</taxon>
        <taxon>Pristionchus</taxon>
    </lineage>
</organism>
<keyword evidence="1" id="KW-1133">Transmembrane helix</keyword>
<comment type="caution">
    <text evidence="2">The sequence shown here is derived from an EMBL/GenBank/DDBJ whole genome shotgun (WGS) entry which is preliminary data.</text>
</comment>
<sequence>PVVMAGSSPARARIPYYCCCLHSQTAIRIFTLIRRHFAITCAIVLSTLIQHESTQAKLDERKRSASLLGKYDWSDKVESKLNQFLYREKARRQLEDAQVSDLYTFFMDIIFLFCHIFVTFLLCDAVRSNCEYLLKKEIYFLLLQVDLSSPLASLSLSSTYTTTSIRR</sequence>
<gene>
    <name evidence="2" type="ORF">PENTCL1PPCAC_6096</name>
</gene>
<accession>A0AAV5SKP7</accession>
<dbReference type="EMBL" id="BTSX01000002">
    <property type="protein sequence ID" value="GMS83921.1"/>
    <property type="molecule type" value="Genomic_DNA"/>
</dbReference>
<feature type="transmembrane region" description="Helical" evidence="1">
    <location>
        <begin position="102"/>
        <end position="126"/>
    </location>
</feature>
<feature type="non-terminal residue" evidence="2">
    <location>
        <position position="1"/>
    </location>
</feature>
<proteinExistence type="predicted"/>
<dbReference type="AlphaFoldDB" id="A0AAV5SKP7"/>
<keyword evidence="1" id="KW-0472">Membrane</keyword>
<keyword evidence="1" id="KW-0812">Transmembrane</keyword>
<feature type="non-terminal residue" evidence="2">
    <location>
        <position position="167"/>
    </location>
</feature>